<dbReference type="InterPro" id="IPR011608">
    <property type="entry name" value="PRD"/>
</dbReference>
<dbReference type="SUPFAM" id="SSF63520">
    <property type="entry name" value="PTS-regulatory domain, PRD"/>
    <property type="match status" value="2"/>
</dbReference>
<dbReference type="Proteomes" id="UP000217758">
    <property type="component" value="Chromosome"/>
</dbReference>
<dbReference type="AlphaFoldDB" id="A0A1L7LJS4"/>
<evidence type="ECO:0000313" key="3">
    <source>
        <dbReference type="EMBL" id="BAQ24380.1"/>
    </source>
</evidence>
<dbReference type="SUPFAM" id="SSF50151">
    <property type="entry name" value="SacY-like RNA-binding domain"/>
    <property type="match status" value="1"/>
</dbReference>
<dbReference type="Gene3D" id="1.10.1790.10">
    <property type="entry name" value="PRD domain"/>
    <property type="match status" value="2"/>
</dbReference>
<feature type="domain" description="PRD" evidence="2">
    <location>
        <begin position="67"/>
        <end position="172"/>
    </location>
</feature>
<gene>
    <name evidence="3" type="primary">licT</name>
    <name evidence="3" type="ORF">SRT_11190</name>
</gene>
<dbReference type="InterPro" id="IPR036650">
    <property type="entry name" value="CAT_RNA-bd_dom_sf"/>
</dbReference>
<dbReference type="Pfam" id="PF00874">
    <property type="entry name" value="PRD"/>
    <property type="match status" value="2"/>
</dbReference>
<accession>A0A1L7LJS4</accession>
<dbReference type="SMART" id="SM01061">
    <property type="entry name" value="CAT_RBD"/>
    <property type="match status" value="1"/>
</dbReference>
<proteinExistence type="predicted"/>
<reference evidence="3 4" key="1">
    <citation type="journal article" date="2016" name="Microbiol. Immunol.">
        <title>Complete genome sequence of Streptococcus troglodytae TKU31 isolated from the oral cavity of a chimpanzee (Pan troglodytes).</title>
        <authorList>
            <person name="Okamoto M."/>
            <person name="Naito M."/>
            <person name="Miyanohara M."/>
            <person name="Imai S."/>
            <person name="Nomura Y."/>
            <person name="Saito W."/>
            <person name="Momoi Y."/>
            <person name="Takada K."/>
            <person name="Miyabe-Nishiwaki T."/>
            <person name="Tomonaga M."/>
            <person name="Hanada N."/>
        </authorList>
    </citation>
    <scope>NUCLEOTIDE SEQUENCE [LARGE SCALE GENOMIC DNA]</scope>
    <source>
        <strain evidence="4">TKU 31</strain>
    </source>
</reference>
<keyword evidence="4" id="KW-1185">Reference proteome</keyword>
<dbReference type="Gene3D" id="2.30.24.10">
    <property type="entry name" value="CAT RNA-binding domain"/>
    <property type="match status" value="1"/>
</dbReference>
<dbReference type="Pfam" id="PF03123">
    <property type="entry name" value="CAT_RBD"/>
    <property type="match status" value="1"/>
</dbReference>
<dbReference type="EMBL" id="AP014612">
    <property type="protein sequence ID" value="BAQ24380.1"/>
    <property type="molecule type" value="Genomic_DNA"/>
</dbReference>
<dbReference type="GO" id="GO:0006355">
    <property type="term" value="P:regulation of DNA-templated transcription"/>
    <property type="evidence" value="ECO:0007669"/>
    <property type="project" value="InterPro"/>
</dbReference>
<sequence>MKIEKVFNNNVVQVLGINNEEIIVMGKGLGFQKKPGDEVNQDLIEKRFILQNTDTDMVGELSRVYVDLDSEEIDLVLEIIHQGQEKLGQTFDISLYIALADHLHYTIQRTREGLTLQNPLAWEVRKFYPEEFQLGKDTIELVKEKMKLQLADDEAASIALHFINAQKDGGLLEKNRLISKIVSDILEIVRLHFGEVRDEESISYNRFITHVQYFAQRVANGLVQGKNDAFLYEQVKENYPHAFACTEKIKSYVESAYNFAMSRDEQVYLTIHIQRLETSQ</sequence>
<dbReference type="GO" id="GO:0003723">
    <property type="term" value="F:RNA binding"/>
    <property type="evidence" value="ECO:0007669"/>
    <property type="project" value="InterPro"/>
</dbReference>
<dbReference type="RefSeq" id="WP_128833330.1">
    <property type="nucleotide sequence ID" value="NZ_AP014612.1"/>
</dbReference>
<dbReference type="PANTHER" id="PTHR30185">
    <property type="entry name" value="CRYPTIC BETA-GLUCOSIDE BGL OPERON ANTITERMINATOR"/>
    <property type="match status" value="1"/>
</dbReference>
<evidence type="ECO:0000259" key="2">
    <source>
        <dbReference type="PROSITE" id="PS51372"/>
    </source>
</evidence>
<evidence type="ECO:0000256" key="1">
    <source>
        <dbReference type="ARBA" id="ARBA00022737"/>
    </source>
</evidence>
<feature type="domain" description="PRD" evidence="2">
    <location>
        <begin position="173"/>
        <end position="280"/>
    </location>
</feature>
<dbReference type="PROSITE" id="PS51372">
    <property type="entry name" value="PRD_2"/>
    <property type="match status" value="2"/>
</dbReference>
<name>A0A1L7LJS4_9STRE</name>
<keyword evidence="1" id="KW-0677">Repeat</keyword>
<evidence type="ECO:0000313" key="4">
    <source>
        <dbReference type="Proteomes" id="UP000217758"/>
    </source>
</evidence>
<organism evidence="3 4">
    <name type="scientific">Streptococcus troglodytae</name>
    <dbReference type="NCBI Taxonomy" id="1111760"/>
    <lineage>
        <taxon>Bacteria</taxon>
        <taxon>Bacillati</taxon>
        <taxon>Bacillota</taxon>
        <taxon>Bacilli</taxon>
        <taxon>Lactobacillales</taxon>
        <taxon>Streptococcaceae</taxon>
        <taxon>Streptococcus</taxon>
    </lineage>
</organism>
<dbReference type="InterPro" id="IPR050661">
    <property type="entry name" value="BglG_antiterminators"/>
</dbReference>
<dbReference type="PANTHER" id="PTHR30185:SF15">
    <property type="entry name" value="CRYPTIC BETA-GLUCOSIDE BGL OPERON ANTITERMINATOR"/>
    <property type="match status" value="1"/>
</dbReference>
<dbReference type="KEGG" id="strg:SRT_11190"/>
<dbReference type="InterPro" id="IPR004341">
    <property type="entry name" value="CAT_RNA-bd_dom"/>
</dbReference>
<dbReference type="NCBIfam" id="NF046042">
    <property type="entry name" value="LicT"/>
    <property type="match status" value="1"/>
</dbReference>
<dbReference type="InterPro" id="IPR036634">
    <property type="entry name" value="PRD_sf"/>
</dbReference>
<protein>
    <submittedName>
        <fullName evidence="3">Transcriptional antiterminator</fullName>
    </submittedName>
</protein>